<keyword evidence="2" id="KW-1185">Reference proteome</keyword>
<evidence type="ECO:0008006" key="3">
    <source>
        <dbReference type="Google" id="ProtNLM"/>
    </source>
</evidence>
<dbReference type="EMBL" id="CADIJX010000003">
    <property type="protein sequence ID" value="CAB3654216.1"/>
    <property type="molecule type" value="Genomic_DNA"/>
</dbReference>
<organism evidence="1 2">
    <name type="scientific">Achromobacter pestifer</name>
    <dbReference type="NCBI Taxonomy" id="1353889"/>
    <lineage>
        <taxon>Bacteria</taxon>
        <taxon>Pseudomonadati</taxon>
        <taxon>Pseudomonadota</taxon>
        <taxon>Betaproteobacteria</taxon>
        <taxon>Burkholderiales</taxon>
        <taxon>Alcaligenaceae</taxon>
        <taxon>Achromobacter</taxon>
    </lineage>
</organism>
<dbReference type="AlphaFoldDB" id="A0A6S6Z0M7"/>
<accession>A0A6S6Z0M7</accession>
<dbReference type="Proteomes" id="UP000494108">
    <property type="component" value="Unassembled WGS sequence"/>
</dbReference>
<evidence type="ECO:0000313" key="2">
    <source>
        <dbReference type="Proteomes" id="UP000494108"/>
    </source>
</evidence>
<name>A0A6S6Z0M7_9BURK</name>
<evidence type="ECO:0000313" key="1">
    <source>
        <dbReference type="EMBL" id="CAB3654216.1"/>
    </source>
</evidence>
<sequence length="242" mass="26440">MTRPPFPGRLTSYFHSGDALRSRSVSGIVLSGMVDVPAPPDRLIADWNREIATRLCLEPGDVEAMPLARTQVRWPDYKHCLQAMAAWTRTLGMGDVLADSDIALMACRGARYHHDGEQYGGAAFCNLFLSEDKGLDVCFPSTGDRIALTRGTAIVFDTCQPHAVVPRGTNAFQTADFATGEDLTQLFLTWELPIEAECVARVLGVEFDVSPDVAARLNEEQVWKGGVQAMVSPQSGRWEPAA</sequence>
<reference evidence="1 2" key="1">
    <citation type="submission" date="2020-04" db="EMBL/GenBank/DDBJ databases">
        <authorList>
            <person name="De Canck E."/>
        </authorList>
    </citation>
    <scope>NUCLEOTIDE SEQUENCE [LARGE SCALE GENOMIC DNA]</scope>
    <source>
        <strain evidence="1 2">LMG 3431</strain>
    </source>
</reference>
<protein>
    <recommendedName>
        <fullName evidence="3">2OG-Fe(II) oxygenase</fullName>
    </recommendedName>
</protein>
<gene>
    <name evidence="1" type="ORF">LMG3431_03013</name>
</gene>
<dbReference type="RefSeq" id="WP_175175276.1">
    <property type="nucleotide sequence ID" value="NZ_CADIJX010000003.1"/>
</dbReference>
<proteinExistence type="predicted"/>